<comment type="caution">
    <text evidence="11">The sequence shown here is derived from an EMBL/GenBank/DDBJ whole genome shotgun (WGS) entry which is preliminary data.</text>
</comment>
<gene>
    <name evidence="9" type="primary">tatA</name>
    <name evidence="11" type="ORF">DJ568_12625</name>
</gene>
<protein>
    <recommendedName>
        <fullName evidence="9">Sec-independent protein translocase protein TatA</fullName>
    </recommendedName>
</protein>
<comment type="function">
    <text evidence="9">Part of the twin-arginine translocation (Tat) system that transports large folded proteins containing a characteristic twin-arginine motif in their signal peptide across membranes. TatA could form the protein-conducting channel of the Tat system.</text>
</comment>
<dbReference type="PRINTS" id="PR01506">
    <property type="entry name" value="TATBPROTEIN"/>
</dbReference>
<dbReference type="GO" id="GO:0043953">
    <property type="term" value="P:protein transport by the Tat complex"/>
    <property type="evidence" value="ECO:0007669"/>
    <property type="project" value="UniProtKB-UniRule"/>
</dbReference>
<feature type="region of interest" description="Disordered" evidence="10">
    <location>
        <begin position="57"/>
        <end position="141"/>
    </location>
</feature>
<dbReference type="GO" id="GO:0033281">
    <property type="term" value="C:TAT protein transport complex"/>
    <property type="evidence" value="ECO:0007669"/>
    <property type="project" value="UniProtKB-UniRule"/>
</dbReference>
<name>A0A367GMG4_9SPHI</name>
<evidence type="ECO:0000256" key="8">
    <source>
        <dbReference type="ARBA" id="ARBA00023136"/>
    </source>
</evidence>
<evidence type="ECO:0000256" key="5">
    <source>
        <dbReference type="ARBA" id="ARBA00022927"/>
    </source>
</evidence>
<dbReference type="Proteomes" id="UP000253209">
    <property type="component" value="Unassembled WGS sequence"/>
</dbReference>
<evidence type="ECO:0000256" key="2">
    <source>
        <dbReference type="ARBA" id="ARBA00022448"/>
    </source>
</evidence>
<comment type="subunit">
    <text evidence="9">Forms a complex with TatC.</text>
</comment>
<keyword evidence="6 9" id="KW-1133">Transmembrane helix</keyword>
<sequence length="141" mass="15663">MAGTVYLFMNIGTGELMLILFVALLLFGGDKLPGIARTVGRGIRDFKNASEDVKREINNQINSFDEKRERKNTPALTAEDHTAKAPDENDEERNEHPDITENLNASNHVDSTDVAVSNDTEQQEANKPDFTKPANTVEYKG</sequence>
<keyword evidence="7 9" id="KW-0811">Translocation</keyword>
<feature type="transmembrane region" description="Helical" evidence="9">
    <location>
        <begin position="6"/>
        <end position="27"/>
    </location>
</feature>
<dbReference type="Gene3D" id="1.20.5.3310">
    <property type="match status" value="1"/>
</dbReference>
<dbReference type="PANTHER" id="PTHR42982">
    <property type="entry name" value="SEC-INDEPENDENT PROTEIN TRANSLOCASE PROTEIN TATA"/>
    <property type="match status" value="1"/>
</dbReference>
<dbReference type="AlphaFoldDB" id="A0A367GMG4"/>
<feature type="compositionally biased region" description="Polar residues" evidence="10">
    <location>
        <begin position="101"/>
        <end position="123"/>
    </location>
</feature>
<keyword evidence="3 9" id="KW-1003">Cell membrane</keyword>
<dbReference type="OrthoDB" id="9812812at2"/>
<evidence type="ECO:0000313" key="12">
    <source>
        <dbReference type="Proteomes" id="UP000253209"/>
    </source>
</evidence>
<dbReference type="RefSeq" id="WP_114005640.1">
    <property type="nucleotide sequence ID" value="NZ_QGDC01000006.1"/>
</dbReference>
<comment type="similarity">
    <text evidence="9">Belongs to the TatA/E family.</text>
</comment>
<keyword evidence="12" id="KW-1185">Reference proteome</keyword>
<dbReference type="Pfam" id="PF02416">
    <property type="entry name" value="TatA_B_E"/>
    <property type="match status" value="1"/>
</dbReference>
<feature type="compositionally biased region" description="Basic and acidic residues" evidence="10">
    <location>
        <begin position="64"/>
        <end position="99"/>
    </location>
</feature>
<keyword evidence="5 9" id="KW-0653">Protein transport</keyword>
<dbReference type="GO" id="GO:0008320">
    <property type="term" value="F:protein transmembrane transporter activity"/>
    <property type="evidence" value="ECO:0007669"/>
    <property type="project" value="UniProtKB-UniRule"/>
</dbReference>
<dbReference type="InterPro" id="IPR006312">
    <property type="entry name" value="TatA/E"/>
</dbReference>
<accession>A0A367GMG4</accession>
<dbReference type="InterPro" id="IPR003369">
    <property type="entry name" value="TatA/B/E"/>
</dbReference>
<proteinExistence type="inferred from homology"/>
<evidence type="ECO:0000256" key="3">
    <source>
        <dbReference type="ARBA" id="ARBA00022475"/>
    </source>
</evidence>
<comment type="subcellular location">
    <subcellularLocation>
        <location evidence="1 9">Cell membrane</location>
        <topology evidence="1 9">Single-pass membrane protein</topology>
    </subcellularLocation>
</comment>
<dbReference type="EMBL" id="QGDC01000006">
    <property type="protein sequence ID" value="RCH54657.1"/>
    <property type="molecule type" value="Genomic_DNA"/>
</dbReference>
<reference evidence="11 12" key="1">
    <citation type="submission" date="2018-05" db="EMBL/GenBank/DDBJ databases">
        <title>Mucilaginibacter hurinus sp. nov., isolated from briquette warehouse soil.</title>
        <authorList>
            <person name="Choi L."/>
        </authorList>
    </citation>
    <scope>NUCLEOTIDE SEQUENCE [LARGE SCALE GENOMIC DNA]</scope>
    <source>
        <strain evidence="11 12">ZR32</strain>
    </source>
</reference>
<keyword evidence="8 9" id="KW-0472">Membrane</keyword>
<keyword evidence="2 9" id="KW-0813">Transport</keyword>
<evidence type="ECO:0000256" key="10">
    <source>
        <dbReference type="SAM" id="MobiDB-lite"/>
    </source>
</evidence>
<evidence type="ECO:0000256" key="7">
    <source>
        <dbReference type="ARBA" id="ARBA00023010"/>
    </source>
</evidence>
<evidence type="ECO:0000256" key="4">
    <source>
        <dbReference type="ARBA" id="ARBA00022692"/>
    </source>
</evidence>
<dbReference type="PANTHER" id="PTHR42982:SF1">
    <property type="entry name" value="SEC-INDEPENDENT PROTEIN TRANSLOCASE PROTEIN TATA"/>
    <property type="match status" value="1"/>
</dbReference>
<evidence type="ECO:0000256" key="1">
    <source>
        <dbReference type="ARBA" id="ARBA00004162"/>
    </source>
</evidence>
<evidence type="ECO:0000256" key="6">
    <source>
        <dbReference type="ARBA" id="ARBA00022989"/>
    </source>
</evidence>
<organism evidence="11 12">
    <name type="scientific">Mucilaginibacter hurinus</name>
    <dbReference type="NCBI Taxonomy" id="2201324"/>
    <lineage>
        <taxon>Bacteria</taxon>
        <taxon>Pseudomonadati</taxon>
        <taxon>Bacteroidota</taxon>
        <taxon>Sphingobacteriia</taxon>
        <taxon>Sphingobacteriales</taxon>
        <taxon>Sphingobacteriaceae</taxon>
        <taxon>Mucilaginibacter</taxon>
    </lineage>
</organism>
<evidence type="ECO:0000313" key="11">
    <source>
        <dbReference type="EMBL" id="RCH54657.1"/>
    </source>
</evidence>
<evidence type="ECO:0000256" key="9">
    <source>
        <dbReference type="HAMAP-Rule" id="MF_00236"/>
    </source>
</evidence>
<keyword evidence="4 9" id="KW-0812">Transmembrane</keyword>
<dbReference type="HAMAP" id="MF_00236">
    <property type="entry name" value="TatA_E"/>
    <property type="match status" value="1"/>
</dbReference>